<evidence type="ECO:0000259" key="4">
    <source>
        <dbReference type="PROSITE" id="PS50110"/>
    </source>
</evidence>
<protein>
    <submittedName>
        <fullName evidence="5">Response regulator transcription factor</fullName>
    </submittedName>
</protein>
<dbReference type="Proteomes" id="UP001209107">
    <property type="component" value="Unassembled WGS sequence"/>
</dbReference>
<dbReference type="Gene3D" id="1.10.10.10">
    <property type="entry name" value="Winged helix-like DNA-binding domain superfamily/Winged helix DNA-binding domain"/>
    <property type="match status" value="1"/>
</dbReference>
<dbReference type="PRINTS" id="PR00038">
    <property type="entry name" value="HTHLUXR"/>
</dbReference>
<dbReference type="CDD" id="cd06170">
    <property type="entry name" value="LuxR_C_like"/>
    <property type="match status" value="1"/>
</dbReference>
<dbReference type="PANTHER" id="PTHR45566">
    <property type="entry name" value="HTH-TYPE TRANSCRIPTIONAL REGULATOR YHJB-RELATED"/>
    <property type="match status" value="1"/>
</dbReference>
<keyword evidence="6" id="KW-1185">Reference proteome</keyword>
<dbReference type="PROSITE" id="PS50110">
    <property type="entry name" value="RESPONSE_REGULATORY"/>
    <property type="match status" value="1"/>
</dbReference>
<dbReference type="InterPro" id="IPR016032">
    <property type="entry name" value="Sig_transdc_resp-reg_C-effctor"/>
</dbReference>
<organism evidence="5 6">
    <name type="scientific">Kaistella yananensis</name>
    <dbReference type="NCBI Taxonomy" id="2989820"/>
    <lineage>
        <taxon>Bacteria</taxon>
        <taxon>Pseudomonadati</taxon>
        <taxon>Bacteroidota</taxon>
        <taxon>Flavobacteriia</taxon>
        <taxon>Flavobacteriales</taxon>
        <taxon>Weeksellaceae</taxon>
        <taxon>Chryseobacterium group</taxon>
        <taxon>Kaistella</taxon>
    </lineage>
</organism>
<gene>
    <name evidence="5" type="ORF">OK344_10440</name>
</gene>
<dbReference type="InterPro" id="IPR000792">
    <property type="entry name" value="Tscrpt_reg_LuxR_C"/>
</dbReference>
<dbReference type="EMBL" id="JAPCHZ010000005">
    <property type="protein sequence ID" value="MCW4452626.1"/>
    <property type="molecule type" value="Genomic_DNA"/>
</dbReference>
<evidence type="ECO:0000313" key="5">
    <source>
        <dbReference type="EMBL" id="MCW4452626.1"/>
    </source>
</evidence>
<name>A0ABT3JPB2_9FLAO</name>
<dbReference type="InterPro" id="IPR051015">
    <property type="entry name" value="EvgA-like"/>
</dbReference>
<feature type="domain" description="Response regulatory" evidence="4">
    <location>
        <begin position="4"/>
        <end position="122"/>
    </location>
</feature>
<dbReference type="SUPFAM" id="SSF46894">
    <property type="entry name" value="C-terminal effector domain of the bipartite response regulators"/>
    <property type="match status" value="1"/>
</dbReference>
<evidence type="ECO:0000259" key="3">
    <source>
        <dbReference type="PROSITE" id="PS50043"/>
    </source>
</evidence>
<evidence type="ECO:0000313" key="6">
    <source>
        <dbReference type="Proteomes" id="UP001209107"/>
    </source>
</evidence>
<sequence>MKTEIILFDNHCLYLEAMGCLLDKNGFGEKYSYTITTEADELENLIKEESQIAVLNILGFSTNDALAMIEKLMGLNAQLKIIILSANIDVKNIKKFFDRGIKSFLSKSTDTAEFVLALNEVIAGRIFLNEEIKNILYNFICNLENSNEKKIGSFEELTVREREVLDLICEGFRTKEIADKLFISTHTVETHRRKIMFKLDVRNSSMLVKFAVDNHLVN</sequence>
<dbReference type="PROSITE" id="PS50043">
    <property type="entry name" value="HTH_LUXR_2"/>
    <property type="match status" value="1"/>
</dbReference>
<dbReference type="InterPro" id="IPR011006">
    <property type="entry name" value="CheY-like_superfamily"/>
</dbReference>
<accession>A0ABT3JPB2</accession>
<evidence type="ECO:0000256" key="1">
    <source>
        <dbReference type="ARBA" id="ARBA00023125"/>
    </source>
</evidence>
<comment type="caution">
    <text evidence="2">Lacks conserved residue(s) required for the propagation of feature annotation.</text>
</comment>
<reference evidence="5 6" key="1">
    <citation type="submission" date="2022-10" db="EMBL/GenBank/DDBJ databases">
        <title>Kaistella sp. BT-6-1-3.</title>
        <authorList>
            <person name="Ai J."/>
            <person name="Deng Z."/>
        </authorList>
    </citation>
    <scope>NUCLEOTIDE SEQUENCE [LARGE SCALE GENOMIC DNA]</scope>
    <source>
        <strain evidence="5 6">BT6-1-3</strain>
    </source>
</reference>
<dbReference type="PANTHER" id="PTHR45566:SF1">
    <property type="entry name" value="HTH-TYPE TRANSCRIPTIONAL REGULATOR YHJB-RELATED"/>
    <property type="match status" value="1"/>
</dbReference>
<dbReference type="InterPro" id="IPR036388">
    <property type="entry name" value="WH-like_DNA-bd_sf"/>
</dbReference>
<dbReference type="InterPro" id="IPR001789">
    <property type="entry name" value="Sig_transdc_resp-reg_receiver"/>
</dbReference>
<dbReference type="SUPFAM" id="SSF52172">
    <property type="entry name" value="CheY-like"/>
    <property type="match status" value="1"/>
</dbReference>
<dbReference type="SMART" id="SM00421">
    <property type="entry name" value="HTH_LUXR"/>
    <property type="match status" value="1"/>
</dbReference>
<feature type="domain" description="HTH luxR-type" evidence="3">
    <location>
        <begin position="150"/>
        <end position="215"/>
    </location>
</feature>
<evidence type="ECO:0000256" key="2">
    <source>
        <dbReference type="PROSITE-ProRule" id="PRU00169"/>
    </source>
</evidence>
<keyword evidence="1" id="KW-0238">DNA-binding</keyword>
<dbReference type="RefSeq" id="WP_265144731.1">
    <property type="nucleotide sequence ID" value="NZ_JAPCHZ010000005.1"/>
</dbReference>
<dbReference type="Pfam" id="PF00196">
    <property type="entry name" value="GerE"/>
    <property type="match status" value="1"/>
</dbReference>
<proteinExistence type="predicted"/>
<comment type="caution">
    <text evidence="5">The sequence shown here is derived from an EMBL/GenBank/DDBJ whole genome shotgun (WGS) entry which is preliminary data.</text>
</comment>
<dbReference type="Gene3D" id="3.40.50.2300">
    <property type="match status" value="1"/>
</dbReference>